<evidence type="ECO:0000313" key="2">
    <source>
        <dbReference type="Proteomes" id="UP000037020"/>
    </source>
</evidence>
<accession>A0ABR5J4A8</accession>
<dbReference type="PRINTS" id="PR01950">
    <property type="entry name" value="LANCSUPER"/>
</dbReference>
<dbReference type="SUPFAM" id="SSF158745">
    <property type="entry name" value="LanC-like"/>
    <property type="match status" value="1"/>
</dbReference>
<name>A0ABR5J4A8_9ACTN</name>
<comment type="caution">
    <text evidence="1">The sequence shown here is derived from an EMBL/GenBank/DDBJ whole genome shotgun (WGS) entry which is preliminary data.</text>
</comment>
<evidence type="ECO:0008006" key="3">
    <source>
        <dbReference type="Google" id="ProtNLM"/>
    </source>
</evidence>
<proteinExistence type="predicted"/>
<keyword evidence="2" id="KW-1185">Reference proteome</keyword>
<reference evidence="1 2" key="1">
    <citation type="submission" date="2015-07" db="EMBL/GenBank/DDBJ databases">
        <authorList>
            <person name="Ju K.-S."/>
            <person name="Doroghazi J.R."/>
            <person name="Metcalf W.W."/>
        </authorList>
    </citation>
    <scope>NUCLEOTIDE SEQUENCE [LARGE SCALE GENOMIC DNA]</scope>
    <source>
        <strain evidence="1 2">NRRL B-3589</strain>
    </source>
</reference>
<dbReference type="EMBL" id="LGUT01001778">
    <property type="protein sequence ID" value="KOG88242.1"/>
    <property type="molecule type" value="Genomic_DNA"/>
</dbReference>
<sequence length="162" mass="17061">AQVPGWWVPGAPGLGQEAHFPRGHFNLGLAHGICGPLALFALAEEAGVSVPGQREAATRIVDWLLGKQSADLSWSAAVSWDDEIAGVRPGPACGRSAWCYGTPGVAHTVHLAGRAWGRDDWRRTAVDALTSCLDGPQAVVDCGLCHGWSGLLQIACRMARDS</sequence>
<dbReference type="Gene3D" id="1.50.10.20">
    <property type="match status" value="1"/>
</dbReference>
<evidence type="ECO:0000313" key="1">
    <source>
        <dbReference type="EMBL" id="KOG88242.1"/>
    </source>
</evidence>
<dbReference type="PRINTS" id="PR01955">
    <property type="entry name" value="LANCFRANKIA"/>
</dbReference>
<feature type="non-terminal residue" evidence="1">
    <location>
        <position position="162"/>
    </location>
</feature>
<dbReference type="InterPro" id="IPR007822">
    <property type="entry name" value="LANC-like"/>
</dbReference>
<dbReference type="Proteomes" id="UP000037020">
    <property type="component" value="Unassembled WGS sequence"/>
</dbReference>
<organism evidence="1 2">
    <name type="scientific">Streptomyces varsoviensis</name>
    <dbReference type="NCBI Taxonomy" id="67373"/>
    <lineage>
        <taxon>Bacteria</taxon>
        <taxon>Bacillati</taxon>
        <taxon>Actinomycetota</taxon>
        <taxon>Actinomycetes</taxon>
        <taxon>Kitasatosporales</taxon>
        <taxon>Streptomycetaceae</taxon>
        <taxon>Streptomyces</taxon>
    </lineage>
</organism>
<dbReference type="Pfam" id="PF05147">
    <property type="entry name" value="LANC_like"/>
    <property type="match status" value="1"/>
</dbReference>
<feature type="non-terminal residue" evidence="1">
    <location>
        <position position="1"/>
    </location>
</feature>
<protein>
    <recommendedName>
        <fullName evidence="3">Lanthionine synthetase</fullName>
    </recommendedName>
</protein>
<gene>
    <name evidence="1" type="ORF">ADK38_20865</name>
</gene>